<organism evidence="1 2">
    <name type="scientific">Durusdinium trenchii</name>
    <dbReference type="NCBI Taxonomy" id="1381693"/>
    <lineage>
        <taxon>Eukaryota</taxon>
        <taxon>Sar</taxon>
        <taxon>Alveolata</taxon>
        <taxon>Dinophyceae</taxon>
        <taxon>Suessiales</taxon>
        <taxon>Symbiodiniaceae</taxon>
        <taxon>Durusdinium</taxon>
    </lineage>
</organism>
<gene>
    <name evidence="1" type="ORF">CCMP2556_LOCUS14577</name>
</gene>
<protein>
    <submittedName>
        <fullName evidence="1">Uncharacterized protein</fullName>
    </submittedName>
</protein>
<reference evidence="1 2" key="1">
    <citation type="submission" date="2024-02" db="EMBL/GenBank/DDBJ databases">
        <authorList>
            <person name="Chen Y."/>
            <person name="Shah S."/>
            <person name="Dougan E. K."/>
            <person name="Thang M."/>
            <person name="Chan C."/>
        </authorList>
    </citation>
    <scope>NUCLEOTIDE SEQUENCE [LARGE SCALE GENOMIC DNA]</scope>
</reference>
<name>A0ABP0K4W1_9DINO</name>
<proteinExistence type="predicted"/>
<dbReference type="EMBL" id="CAXAMN010007503">
    <property type="protein sequence ID" value="CAK9021807.1"/>
    <property type="molecule type" value="Genomic_DNA"/>
</dbReference>
<evidence type="ECO:0000313" key="2">
    <source>
        <dbReference type="Proteomes" id="UP001642484"/>
    </source>
</evidence>
<dbReference type="Proteomes" id="UP001642484">
    <property type="component" value="Unassembled WGS sequence"/>
</dbReference>
<accession>A0ABP0K4W1</accession>
<feature type="non-terminal residue" evidence="1">
    <location>
        <position position="1"/>
    </location>
</feature>
<keyword evidence="2" id="KW-1185">Reference proteome</keyword>
<comment type="caution">
    <text evidence="1">The sequence shown here is derived from an EMBL/GenBank/DDBJ whole genome shotgun (WGS) entry which is preliminary data.</text>
</comment>
<sequence length="102" mass="11387">HIGWSSSPHNSMLGLGPFVQKVQRHDCQVWCKEHQAVQVEDRCQKVCWLQSIEVNGVLPSKVWTSIGQALPTIHPHTSSLLGSCGGEQLELWHRSLRILAVA</sequence>
<evidence type="ECO:0000313" key="1">
    <source>
        <dbReference type="EMBL" id="CAK9021807.1"/>
    </source>
</evidence>